<evidence type="ECO:0000313" key="1">
    <source>
        <dbReference type="EMBL" id="KJJ85670.1"/>
    </source>
</evidence>
<organism evidence="1 2">
    <name type="scientific">Candidatus Omnitrophus magneticus</name>
    <dbReference type="NCBI Taxonomy" id="1609969"/>
    <lineage>
        <taxon>Bacteria</taxon>
        <taxon>Pseudomonadati</taxon>
        <taxon>Candidatus Omnitrophota</taxon>
        <taxon>Candidatus Omnitrophus</taxon>
    </lineage>
</organism>
<comment type="caution">
    <text evidence="1">The sequence shown here is derived from an EMBL/GenBank/DDBJ whole genome shotgun (WGS) entry which is preliminary data.</text>
</comment>
<keyword evidence="2" id="KW-1185">Reference proteome</keyword>
<evidence type="ECO:0000313" key="2">
    <source>
        <dbReference type="Proteomes" id="UP000033428"/>
    </source>
</evidence>
<name>A0A0F0CW64_9BACT</name>
<dbReference type="Proteomes" id="UP000033428">
    <property type="component" value="Unassembled WGS sequence"/>
</dbReference>
<dbReference type="AlphaFoldDB" id="A0A0F0CW64"/>
<gene>
    <name evidence="1" type="ORF">OMAG_000459</name>
</gene>
<proteinExistence type="predicted"/>
<reference evidence="1 2" key="1">
    <citation type="submission" date="2015-02" db="EMBL/GenBank/DDBJ databases">
        <title>Single-cell genomics of uncultivated deep-branching MTB reveals a conserved set of magnetosome genes.</title>
        <authorList>
            <person name="Kolinko S."/>
            <person name="Richter M."/>
            <person name="Glockner F.O."/>
            <person name="Brachmann A."/>
            <person name="Schuler D."/>
        </authorList>
    </citation>
    <scope>NUCLEOTIDE SEQUENCE [LARGE SCALE GENOMIC DNA]</scope>
    <source>
        <strain evidence="1">SKK-01</strain>
    </source>
</reference>
<accession>A0A0F0CW64</accession>
<dbReference type="EMBL" id="JYNY01000093">
    <property type="protein sequence ID" value="KJJ85670.1"/>
    <property type="molecule type" value="Genomic_DNA"/>
</dbReference>
<sequence>MCFRILSIIVVGLKIHISIGARRAGRIQQKQTLLLTPHMEVL</sequence>
<protein>
    <submittedName>
        <fullName evidence="1">Uncharacterized protein</fullName>
    </submittedName>
</protein>